<feature type="transmembrane region" description="Helical" evidence="1">
    <location>
        <begin position="42"/>
        <end position="64"/>
    </location>
</feature>
<protein>
    <submittedName>
        <fullName evidence="2">Cadmium resistance transporter</fullName>
    </submittedName>
</protein>
<accession>A0ABU8IYA6</accession>
<organism evidence="2 3">
    <name type="scientific">Paraburkholderia bengalensis</name>
    <dbReference type="NCBI Taxonomy" id="2747562"/>
    <lineage>
        <taxon>Bacteria</taxon>
        <taxon>Pseudomonadati</taxon>
        <taxon>Pseudomonadota</taxon>
        <taxon>Betaproteobacteria</taxon>
        <taxon>Burkholderiales</taxon>
        <taxon>Burkholderiaceae</taxon>
        <taxon>Paraburkholderia</taxon>
    </lineage>
</organism>
<evidence type="ECO:0000313" key="3">
    <source>
        <dbReference type="Proteomes" id="UP001386437"/>
    </source>
</evidence>
<dbReference type="RefSeq" id="WP_336600352.1">
    <property type="nucleotide sequence ID" value="NZ_JACFYJ010000050.1"/>
</dbReference>
<sequence>MNGLLSTLMMAVTAAYVSTNVDGYALLLVFFGNARFHAAEVVAGQFVSIGAQLALSLAIGQLGWRYDGPFVGLVGIVPLVVGLKGIAGLRRAGDARVCEPEHPTFFGKGRLARVATVGFVATSGAVDNVLVYSSLLVGRTPRDVAWVATDFVVLTAALCTCAFFTARSPMPIRALRVAAARIAPFMTTAVGLSLLIRFQTLAWICTLA</sequence>
<evidence type="ECO:0000256" key="1">
    <source>
        <dbReference type="SAM" id="Phobius"/>
    </source>
</evidence>
<reference evidence="2 3" key="1">
    <citation type="journal article" date="2022" name="Arch. Microbiol.">
        <title>Paraburkholderia bengalensis sp. nov. isolated from roots of Oryza sativa, IR64.</title>
        <authorList>
            <person name="Nag P."/>
            <person name="Mondal N."/>
            <person name="Sarkar J."/>
            <person name="Das S."/>
        </authorList>
    </citation>
    <scope>NUCLEOTIDE SEQUENCE [LARGE SCALE GENOMIC DNA]</scope>
    <source>
        <strain evidence="2 3">IR64_4_BI</strain>
    </source>
</reference>
<feature type="transmembrane region" description="Helical" evidence="1">
    <location>
        <begin position="6"/>
        <end position="30"/>
    </location>
</feature>
<feature type="transmembrane region" description="Helical" evidence="1">
    <location>
        <begin position="111"/>
        <end position="132"/>
    </location>
</feature>
<dbReference type="EMBL" id="JACFYJ010000050">
    <property type="protein sequence ID" value="MEI6000419.1"/>
    <property type="molecule type" value="Genomic_DNA"/>
</dbReference>
<feature type="transmembrane region" description="Helical" evidence="1">
    <location>
        <begin position="144"/>
        <end position="166"/>
    </location>
</feature>
<feature type="transmembrane region" description="Helical" evidence="1">
    <location>
        <begin position="178"/>
        <end position="198"/>
    </location>
</feature>
<keyword evidence="3" id="KW-1185">Reference proteome</keyword>
<name>A0ABU8IYA6_9BURK</name>
<dbReference type="Proteomes" id="UP001386437">
    <property type="component" value="Unassembled WGS sequence"/>
</dbReference>
<evidence type="ECO:0000313" key="2">
    <source>
        <dbReference type="EMBL" id="MEI6000419.1"/>
    </source>
</evidence>
<keyword evidence="1" id="KW-0812">Transmembrane</keyword>
<gene>
    <name evidence="2" type="ORF">H3V53_25450</name>
</gene>
<keyword evidence="1" id="KW-0472">Membrane</keyword>
<keyword evidence="1" id="KW-1133">Transmembrane helix</keyword>
<comment type="caution">
    <text evidence="2">The sequence shown here is derived from an EMBL/GenBank/DDBJ whole genome shotgun (WGS) entry which is preliminary data.</text>
</comment>
<feature type="transmembrane region" description="Helical" evidence="1">
    <location>
        <begin position="70"/>
        <end position="90"/>
    </location>
</feature>
<proteinExistence type="predicted"/>